<comment type="caution">
    <text evidence="6">The sequence shown here is derived from an EMBL/GenBank/DDBJ whole genome shotgun (WGS) entry which is preliminary data.</text>
</comment>
<feature type="domain" description="Glucose-methanol-choline oxidoreductase C-terminal" evidence="5">
    <location>
        <begin position="46"/>
        <end position="163"/>
    </location>
</feature>
<keyword evidence="4" id="KW-0560">Oxidoreductase</keyword>
<accession>A0ABU8UFM9</accession>
<dbReference type="InterPro" id="IPR036188">
    <property type="entry name" value="FAD/NAD-bd_sf"/>
</dbReference>
<dbReference type="EMBL" id="JBBKAK010000001">
    <property type="protein sequence ID" value="MEJ8667712.1"/>
    <property type="molecule type" value="Genomic_DNA"/>
</dbReference>
<dbReference type="InterPro" id="IPR007867">
    <property type="entry name" value="GMC_OxRtase_C"/>
</dbReference>
<sequence length="174" mass="18631">MSSFVLPGVGRELRREVEETEQLATLGAMVADRPSGRVLGRDRTLLRYDLAPRDARRLLRAQRAMGRLLFAAGAEEVLTGVPHAPRARTPEQLEALLDTVTARHLHMSAFHPTGTAAAGTDPERSPADAEGRLRGVHGVLVADGSVLPSCPEVNPQLSIMAAALAVAERFVADD</sequence>
<evidence type="ECO:0000256" key="2">
    <source>
        <dbReference type="ARBA" id="ARBA00022630"/>
    </source>
</evidence>
<dbReference type="Pfam" id="PF05199">
    <property type="entry name" value="GMC_oxred_C"/>
    <property type="match status" value="1"/>
</dbReference>
<gene>
    <name evidence="6" type="ORF">WKI71_01390</name>
</gene>
<comment type="similarity">
    <text evidence="1">Belongs to the GMC oxidoreductase family.</text>
</comment>
<evidence type="ECO:0000256" key="1">
    <source>
        <dbReference type="ARBA" id="ARBA00010790"/>
    </source>
</evidence>
<keyword evidence="7" id="KW-1185">Reference proteome</keyword>
<reference evidence="6 7" key="1">
    <citation type="submission" date="2024-03" db="EMBL/GenBank/DDBJ databases">
        <title>Novel Streptomyces species of biotechnological and ecological value are a feature of Machair soil.</title>
        <authorList>
            <person name="Prole J.R."/>
            <person name="Goodfellow M."/>
            <person name="Allenby N."/>
            <person name="Ward A.C."/>
        </authorList>
    </citation>
    <scope>NUCLEOTIDE SEQUENCE [LARGE SCALE GENOMIC DNA]</scope>
    <source>
        <strain evidence="6 7">MS1.AVA.1</strain>
    </source>
</reference>
<dbReference type="PANTHER" id="PTHR46056:SF12">
    <property type="entry name" value="LONG-CHAIN-ALCOHOL OXIDASE"/>
    <property type="match status" value="1"/>
</dbReference>
<evidence type="ECO:0000256" key="4">
    <source>
        <dbReference type="ARBA" id="ARBA00023002"/>
    </source>
</evidence>
<dbReference type="PANTHER" id="PTHR46056">
    <property type="entry name" value="LONG-CHAIN-ALCOHOL OXIDASE"/>
    <property type="match status" value="1"/>
</dbReference>
<proteinExistence type="inferred from homology"/>
<keyword evidence="2" id="KW-0285">Flavoprotein</keyword>
<keyword evidence="3" id="KW-0274">FAD</keyword>
<dbReference type="Gene3D" id="3.50.50.60">
    <property type="entry name" value="FAD/NAD(P)-binding domain"/>
    <property type="match status" value="1"/>
</dbReference>
<organism evidence="6 7">
    <name type="scientific">Streptomyces machairae</name>
    <dbReference type="NCBI Taxonomy" id="3134109"/>
    <lineage>
        <taxon>Bacteria</taxon>
        <taxon>Bacillati</taxon>
        <taxon>Actinomycetota</taxon>
        <taxon>Actinomycetes</taxon>
        <taxon>Kitasatosporales</taxon>
        <taxon>Streptomycetaceae</taxon>
        <taxon>Streptomyces</taxon>
    </lineage>
</organism>
<name>A0ABU8UFM9_9ACTN</name>
<evidence type="ECO:0000256" key="3">
    <source>
        <dbReference type="ARBA" id="ARBA00022827"/>
    </source>
</evidence>
<protein>
    <submittedName>
        <fullName evidence="6">GMC family oxidoreductase</fullName>
    </submittedName>
</protein>
<evidence type="ECO:0000259" key="5">
    <source>
        <dbReference type="Pfam" id="PF05199"/>
    </source>
</evidence>
<dbReference type="Gene3D" id="3.30.560.10">
    <property type="entry name" value="Glucose Oxidase, domain 3"/>
    <property type="match status" value="1"/>
</dbReference>
<dbReference type="Proteomes" id="UP001376459">
    <property type="component" value="Unassembled WGS sequence"/>
</dbReference>
<dbReference type="SUPFAM" id="SSF51905">
    <property type="entry name" value="FAD/NAD(P)-binding domain"/>
    <property type="match status" value="1"/>
</dbReference>
<evidence type="ECO:0000313" key="6">
    <source>
        <dbReference type="EMBL" id="MEJ8667712.1"/>
    </source>
</evidence>
<evidence type="ECO:0000313" key="7">
    <source>
        <dbReference type="Proteomes" id="UP001376459"/>
    </source>
</evidence>